<feature type="compositionally biased region" description="Basic and acidic residues" evidence="1">
    <location>
        <begin position="54"/>
        <end position="64"/>
    </location>
</feature>
<protein>
    <submittedName>
        <fullName evidence="2">Uncharacterized protein</fullName>
    </submittedName>
</protein>
<dbReference type="AlphaFoldDB" id="A0A4Y2PAT4"/>
<comment type="caution">
    <text evidence="2">The sequence shown here is derived from an EMBL/GenBank/DDBJ whole genome shotgun (WGS) entry which is preliminary data.</text>
</comment>
<feature type="compositionally biased region" description="Basic and acidic residues" evidence="1">
    <location>
        <begin position="7"/>
        <end position="27"/>
    </location>
</feature>
<dbReference type="Proteomes" id="UP000499080">
    <property type="component" value="Unassembled WGS sequence"/>
</dbReference>
<accession>A0A4Y2PAT4</accession>
<reference evidence="2 3" key="1">
    <citation type="journal article" date="2019" name="Sci. Rep.">
        <title>Orb-weaving spider Araneus ventricosus genome elucidates the spidroin gene catalogue.</title>
        <authorList>
            <person name="Kono N."/>
            <person name="Nakamura H."/>
            <person name="Ohtoshi R."/>
            <person name="Moran D.A.P."/>
            <person name="Shinohara A."/>
            <person name="Yoshida Y."/>
            <person name="Fujiwara M."/>
            <person name="Mori M."/>
            <person name="Tomita M."/>
            <person name="Arakawa K."/>
        </authorList>
    </citation>
    <scope>NUCLEOTIDE SEQUENCE [LARGE SCALE GENOMIC DNA]</scope>
</reference>
<evidence type="ECO:0000313" key="2">
    <source>
        <dbReference type="EMBL" id="GBN48331.1"/>
    </source>
</evidence>
<keyword evidence="3" id="KW-1185">Reference proteome</keyword>
<organism evidence="2 3">
    <name type="scientific">Araneus ventricosus</name>
    <name type="common">Orbweaver spider</name>
    <name type="synonym">Epeira ventricosa</name>
    <dbReference type="NCBI Taxonomy" id="182803"/>
    <lineage>
        <taxon>Eukaryota</taxon>
        <taxon>Metazoa</taxon>
        <taxon>Ecdysozoa</taxon>
        <taxon>Arthropoda</taxon>
        <taxon>Chelicerata</taxon>
        <taxon>Arachnida</taxon>
        <taxon>Araneae</taxon>
        <taxon>Araneomorphae</taxon>
        <taxon>Entelegynae</taxon>
        <taxon>Araneoidea</taxon>
        <taxon>Araneidae</taxon>
        <taxon>Araneus</taxon>
    </lineage>
</organism>
<evidence type="ECO:0000313" key="3">
    <source>
        <dbReference type="Proteomes" id="UP000499080"/>
    </source>
</evidence>
<evidence type="ECO:0000256" key="1">
    <source>
        <dbReference type="SAM" id="MobiDB-lite"/>
    </source>
</evidence>
<feature type="compositionally biased region" description="Basic residues" evidence="1">
    <location>
        <begin position="65"/>
        <end position="80"/>
    </location>
</feature>
<feature type="region of interest" description="Disordered" evidence="1">
    <location>
        <begin position="1"/>
        <end position="80"/>
    </location>
</feature>
<gene>
    <name evidence="2" type="ORF">AVEN_114512_1</name>
</gene>
<name>A0A4Y2PAT4_ARAVE</name>
<sequence length="80" mass="9070">MLGQGRDTVKKTMEEGGPSRKKVEGRPAGRLLEGGAGKKKTKEEGGARRKTRKERGELGKDWEKRGRRRARLRRRRQATG</sequence>
<dbReference type="EMBL" id="BGPR01010851">
    <property type="protein sequence ID" value="GBN48331.1"/>
    <property type="molecule type" value="Genomic_DNA"/>
</dbReference>
<proteinExistence type="predicted"/>